<gene>
    <name evidence="3" type="ORF">EC973_007289</name>
</gene>
<evidence type="ECO:0008006" key="5">
    <source>
        <dbReference type="Google" id="ProtNLM"/>
    </source>
</evidence>
<feature type="compositionally biased region" description="Polar residues" evidence="1">
    <location>
        <begin position="261"/>
        <end position="270"/>
    </location>
</feature>
<protein>
    <recommendedName>
        <fullName evidence="5">Kelch repeat protein</fullName>
    </recommendedName>
</protein>
<keyword evidence="2" id="KW-0472">Membrane</keyword>
<dbReference type="Gene3D" id="2.120.10.80">
    <property type="entry name" value="Kelch-type beta propeller"/>
    <property type="match status" value="1"/>
</dbReference>
<dbReference type="SUPFAM" id="SSF117281">
    <property type="entry name" value="Kelch motif"/>
    <property type="match status" value="1"/>
</dbReference>
<dbReference type="AlphaFoldDB" id="A0A8H7EQI1"/>
<dbReference type="OrthoDB" id="2307419at2759"/>
<dbReference type="EMBL" id="JABAYA010000052">
    <property type="protein sequence ID" value="KAF7727631.1"/>
    <property type="molecule type" value="Genomic_DNA"/>
</dbReference>
<feature type="region of interest" description="Disordered" evidence="1">
    <location>
        <begin position="171"/>
        <end position="244"/>
    </location>
</feature>
<dbReference type="InterPro" id="IPR015915">
    <property type="entry name" value="Kelch-typ_b-propeller"/>
</dbReference>
<name>A0A8H7EQI1_9FUNG</name>
<feature type="region of interest" description="Disordered" evidence="1">
    <location>
        <begin position="261"/>
        <end position="289"/>
    </location>
</feature>
<dbReference type="Proteomes" id="UP000605846">
    <property type="component" value="Unassembled WGS sequence"/>
</dbReference>
<comment type="caution">
    <text evidence="3">The sequence shown here is derived from an EMBL/GenBank/DDBJ whole genome shotgun (WGS) entry which is preliminary data.</text>
</comment>
<feature type="compositionally biased region" description="Basic and acidic residues" evidence="1">
    <location>
        <begin position="211"/>
        <end position="241"/>
    </location>
</feature>
<keyword evidence="4" id="KW-1185">Reference proteome</keyword>
<evidence type="ECO:0000313" key="3">
    <source>
        <dbReference type="EMBL" id="KAF7727631.1"/>
    </source>
</evidence>
<reference evidence="3" key="1">
    <citation type="submission" date="2020-01" db="EMBL/GenBank/DDBJ databases">
        <title>Genome Sequencing of Three Apophysomyces-Like Fungal Strains Confirms a Novel Fungal Genus in the Mucoromycota with divergent Burkholderia-like Endosymbiotic Bacteria.</title>
        <authorList>
            <person name="Stajich J.E."/>
            <person name="Macias A.M."/>
            <person name="Carter-House D."/>
            <person name="Lovett B."/>
            <person name="Kasson L.R."/>
            <person name="Berry K."/>
            <person name="Grigoriev I."/>
            <person name="Chang Y."/>
            <person name="Spatafora J."/>
            <person name="Kasson M.T."/>
        </authorList>
    </citation>
    <scope>NUCLEOTIDE SEQUENCE</scope>
    <source>
        <strain evidence="3">NRRL A-21654</strain>
    </source>
</reference>
<proteinExistence type="predicted"/>
<keyword evidence="2" id="KW-0812">Transmembrane</keyword>
<evidence type="ECO:0000313" key="4">
    <source>
        <dbReference type="Proteomes" id="UP000605846"/>
    </source>
</evidence>
<accession>A0A8H7EQI1</accession>
<sequence>MDTQIFDAARDIYVLDTCTLTWSKKNTGGILPSGRVGHQAVTYGNYMLVMMGFVDYNKQYGRTYTDTVNVLDMSTWNWVDKIPRQDTPAVVTNPGCRFEFPNMPTDNGGDNNNGNNVGLPYDPTVISNPGNSEEAKIKGFSIGFGLLAVIGGLSAGLIFYVRRLRKNESMPNPRWIPGSFTRSKSDNIAASKKPVEENGHPLFVYSGGESGDTRDGDTQTHKPNDQVHWQEDVQQDKEYPNDSRNMTKHLEIWDRLRGLSQNASNSNHAPSGTVHRSGPAQGYAKLEDV</sequence>
<keyword evidence="2" id="KW-1133">Transmembrane helix</keyword>
<feature type="transmembrane region" description="Helical" evidence="2">
    <location>
        <begin position="140"/>
        <end position="161"/>
    </location>
</feature>
<evidence type="ECO:0000256" key="1">
    <source>
        <dbReference type="SAM" id="MobiDB-lite"/>
    </source>
</evidence>
<evidence type="ECO:0000256" key="2">
    <source>
        <dbReference type="SAM" id="Phobius"/>
    </source>
</evidence>
<organism evidence="3 4">
    <name type="scientific">Apophysomyces ossiformis</name>
    <dbReference type="NCBI Taxonomy" id="679940"/>
    <lineage>
        <taxon>Eukaryota</taxon>
        <taxon>Fungi</taxon>
        <taxon>Fungi incertae sedis</taxon>
        <taxon>Mucoromycota</taxon>
        <taxon>Mucoromycotina</taxon>
        <taxon>Mucoromycetes</taxon>
        <taxon>Mucorales</taxon>
        <taxon>Mucorineae</taxon>
        <taxon>Mucoraceae</taxon>
        <taxon>Apophysomyces</taxon>
    </lineage>
</organism>